<dbReference type="InterPro" id="IPR033556">
    <property type="entry name" value="PLA"/>
</dbReference>
<dbReference type="PANTHER" id="PTHR31828:SF13">
    <property type="entry name" value="PHOSPHOLIPASE A1"/>
    <property type="match status" value="1"/>
</dbReference>
<evidence type="ECO:0000256" key="3">
    <source>
        <dbReference type="ARBA" id="ARBA00022963"/>
    </source>
</evidence>
<gene>
    <name evidence="7" type="ORF">CCACVL1_15786</name>
</gene>
<comment type="function">
    <text evidence="5">Acylhydrolase that catalyzes the hydrolysis of phospholipids at the sn-1 position.</text>
</comment>
<comment type="caution">
    <text evidence="7">The sequence shown here is derived from an EMBL/GenBank/DDBJ whole genome shotgun (WGS) entry which is preliminary data.</text>
</comment>
<dbReference type="OMA" id="WINNLYS"/>
<comment type="similarity">
    <text evidence="1 5">Belongs to the AB hydrolase superfamily. Lipase family.</text>
</comment>
<dbReference type="Gene3D" id="3.40.50.1820">
    <property type="entry name" value="alpha/beta hydrolase"/>
    <property type="match status" value="1"/>
</dbReference>
<evidence type="ECO:0000256" key="5">
    <source>
        <dbReference type="RuleBase" id="RU367093"/>
    </source>
</evidence>
<protein>
    <recommendedName>
        <fullName evidence="5">Phospholipase A1</fullName>
        <ecNumber evidence="5">3.1.1.-</ecNumber>
    </recommendedName>
</protein>
<evidence type="ECO:0000313" key="8">
    <source>
        <dbReference type="Proteomes" id="UP000188268"/>
    </source>
</evidence>
<organism evidence="7 8">
    <name type="scientific">Corchorus capsularis</name>
    <name type="common">Jute</name>
    <dbReference type="NCBI Taxonomy" id="210143"/>
    <lineage>
        <taxon>Eukaryota</taxon>
        <taxon>Viridiplantae</taxon>
        <taxon>Streptophyta</taxon>
        <taxon>Embryophyta</taxon>
        <taxon>Tracheophyta</taxon>
        <taxon>Spermatophyta</taxon>
        <taxon>Magnoliopsida</taxon>
        <taxon>eudicotyledons</taxon>
        <taxon>Gunneridae</taxon>
        <taxon>Pentapetalae</taxon>
        <taxon>rosids</taxon>
        <taxon>malvids</taxon>
        <taxon>Malvales</taxon>
        <taxon>Malvaceae</taxon>
        <taxon>Grewioideae</taxon>
        <taxon>Apeibeae</taxon>
        <taxon>Corchorus</taxon>
    </lineage>
</organism>
<accession>A0A1R3I147</accession>
<dbReference type="Gramene" id="OMO76293">
    <property type="protein sequence ID" value="OMO76293"/>
    <property type="gene ID" value="CCACVL1_15786"/>
</dbReference>
<evidence type="ECO:0000313" key="7">
    <source>
        <dbReference type="EMBL" id="OMO76293.1"/>
    </source>
</evidence>
<dbReference type="CDD" id="cd00519">
    <property type="entry name" value="Lipase_3"/>
    <property type="match status" value="1"/>
</dbReference>
<keyword evidence="8" id="KW-1185">Reference proteome</keyword>
<dbReference type="STRING" id="210143.A0A1R3I147"/>
<evidence type="ECO:0000256" key="1">
    <source>
        <dbReference type="ARBA" id="ARBA00010701"/>
    </source>
</evidence>
<dbReference type="InterPro" id="IPR002921">
    <property type="entry name" value="Fungal_lipase-type"/>
</dbReference>
<keyword evidence="4 5" id="KW-0443">Lipid metabolism</keyword>
<evidence type="ECO:0000256" key="2">
    <source>
        <dbReference type="ARBA" id="ARBA00022801"/>
    </source>
</evidence>
<dbReference type="GO" id="GO:0016042">
    <property type="term" value="P:lipid catabolic process"/>
    <property type="evidence" value="ECO:0007669"/>
    <property type="project" value="UniProtKB-UniRule"/>
</dbReference>
<evidence type="ECO:0000256" key="4">
    <source>
        <dbReference type="ARBA" id="ARBA00023098"/>
    </source>
</evidence>
<keyword evidence="2 5" id="KW-0378">Hydrolase</keyword>
<dbReference type="GO" id="GO:0008970">
    <property type="term" value="F:phospholipase A1 activity"/>
    <property type="evidence" value="ECO:0007669"/>
    <property type="project" value="UniProtKB-UniRule"/>
</dbReference>
<keyword evidence="3 5" id="KW-0442">Lipid degradation</keyword>
<dbReference type="Proteomes" id="UP000188268">
    <property type="component" value="Unassembled WGS sequence"/>
</dbReference>
<dbReference type="PANTHER" id="PTHR31828">
    <property type="entry name" value="PHOSPHOLIPASE A1-IIGAMMA"/>
    <property type="match status" value="1"/>
</dbReference>
<feature type="domain" description="Fungal lipase-type" evidence="6">
    <location>
        <begin position="119"/>
        <end position="279"/>
    </location>
</feature>
<dbReference type="InterPro" id="IPR029058">
    <property type="entry name" value="AB_hydrolase_fold"/>
</dbReference>
<dbReference type="Pfam" id="PF01764">
    <property type="entry name" value="Lipase_3"/>
    <property type="match status" value="1"/>
</dbReference>
<reference evidence="7 8" key="1">
    <citation type="submission" date="2013-09" db="EMBL/GenBank/DDBJ databases">
        <title>Corchorus capsularis genome sequencing.</title>
        <authorList>
            <person name="Alam M."/>
            <person name="Haque M.S."/>
            <person name="Islam M.S."/>
            <person name="Emdad E.M."/>
            <person name="Islam M.M."/>
            <person name="Ahmed B."/>
            <person name="Halim A."/>
            <person name="Hossen Q.M.M."/>
            <person name="Hossain M.Z."/>
            <person name="Ahmed R."/>
            <person name="Khan M.M."/>
            <person name="Islam R."/>
            <person name="Rashid M.M."/>
            <person name="Khan S.A."/>
            <person name="Rahman M.S."/>
            <person name="Alam M."/>
        </authorList>
    </citation>
    <scope>NUCLEOTIDE SEQUENCE [LARGE SCALE GENOMIC DNA]</scope>
    <source>
        <strain evidence="8">cv. CVL-1</strain>
        <tissue evidence="7">Whole seedling</tissue>
    </source>
</reference>
<dbReference type="OrthoDB" id="426718at2759"/>
<dbReference type="EMBL" id="AWWV01010890">
    <property type="protein sequence ID" value="OMO76293.1"/>
    <property type="molecule type" value="Genomic_DNA"/>
</dbReference>
<name>A0A1R3I147_COCAP</name>
<proteinExistence type="inferred from homology"/>
<evidence type="ECO:0000259" key="6">
    <source>
        <dbReference type="Pfam" id="PF01764"/>
    </source>
</evidence>
<dbReference type="EC" id="3.1.1.-" evidence="5"/>
<sequence>MAGSIASRWEELSGKNNWDNLLNPLDLDLRRYLIHYIERADTFRFIFNEDKEAPGYALSRYPPEGLFPANGLEVGNPFKYRVTKFIYAVANGTLSEWIGYVAVATDEGKAVLGRRDILVSWRGTMTDEDVEEDKHFKTTSAEELFGPDEAAKVHTGFLSVYTTKLDDKPYSKTSAREQVLKAIQEQVDQYQNEEAVSITVTGHSLGGALATLNAMDIVYNGHNKPSGNSDKSFMVTAFPVASPHVGDNNLEQLFDRLNKDLDLHILRIENAYDLVPIVLAFTNYGYTHVGQVLSIDASKSEELDFDIALVNKRGDFLLEDMNIPTAWGNYTDFKGMAQMDDGHWKYVADYVPPTP</sequence>
<dbReference type="SUPFAM" id="SSF53474">
    <property type="entry name" value="alpha/beta-Hydrolases"/>
    <property type="match status" value="1"/>
</dbReference>
<dbReference type="AlphaFoldDB" id="A0A1R3I147"/>